<dbReference type="Gene3D" id="3.90.79.10">
    <property type="entry name" value="Nucleoside Triphosphate Pyrophosphohydrolase"/>
    <property type="match status" value="1"/>
</dbReference>
<evidence type="ECO:0000313" key="5">
    <source>
        <dbReference type="EMBL" id="MBB6625701.1"/>
    </source>
</evidence>
<comment type="caution">
    <text evidence="5">The sequence shown here is derived from an EMBL/GenBank/DDBJ whole genome shotgun (WGS) entry which is preliminary data.</text>
</comment>
<organism evidence="5 6">
    <name type="scientific">Nocardioides luti</name>
    <dbReference type="NCBI Taxonomy" id="2761101"/>
    <lineage>
        <taxon>Bacteria</taxon>
        <taxon>Bacillati</taxon>
        <taxon>Actinomycetota</taxon>
        <taxon>Actinomycetes</taxon>
        <taxon>Propionibacteriales</taxon>
        <taxon>Nocardioidaceae</taxon>
        <taxon>Nocardioides</taxon>
    </lineage>
</organism>
<dbReference type="GO" id="GO:0016787">
    <property type="term" value="F:hydrolase activity"/>
    <property type="evidence" value="ECO:0007669"/>
    <property type="project" value="UniProtKB-KW"/>
</dbReference>
<evidence type="ECO:0000259" key="4">
    <source>
        <dbReference type="PROSITE" id="PS51462"/>
    </source>
</evidence>
<sequence length="206" mass="22582">MATPPDTSRDGATPVLADSPESWPVVSSTDLHRDGWVMALRADLVRRPGSSDEEPFRRLVLEHPGACIVLALDEDDRVLCLEQYRHPAQRRFVELPAGLIDQEGEDPVEVARRELREEAGLEAGQWTHLTSTYSSPGIIAELMHFYLARDLTPVGRGDFVLEHEEADMETFWVPFADLHAAVLAGDVGDAPVVLAVLLAAARGLVG</sequence>
<dbReference type="GO" id="GO:0006753">
    <property type="term" value="P:nucleoside phosphate metabolic process"/>
    <property type="evidence" value="ECO:0007669"/>
    <property type="project" value="TreeGrafter"/>
</dbReference>
<evidence type="ECO:0000256" key="1">
    <source>
        <dbReference type="ARBA" id="ARBA00001946"/>
    </source>
</evidence>
<dbReference type="PANTHER" id="PTHR11839:SF18">
    <property type="entry name" value="NUDIX HYDROLASE DOMAIN-CONTAINING PROTEIN"/>
    <property type="match status" value="1"/>
</dbReference>
<keyword evidence="6" id="KW-1185">Reference proteome</keyword>
<evidence type="ECO:0000256" key="2">
    <source>
        <dbReference type="ARBA" id="ARBA00022801"/>
    </source>
</evidence>
<name>A0A7X0RCE3_9ACTN</name>
<evidence type="ECO:0000256" key="3">
    <source>
        <dbReference type="SAM" id="MobiDB-lite"/>
    </source>
</evidence>
<feature type="domain" description="Nudix hydrolase" evidence="4">
    <location>
        <begin position="61"/>
        <end position="195"/>
    </location>
</feature>
<dbReference type="SUPFAM" id="SSF55811">
    <property type="entry name" value="Nudix"/>
    <property type="match status" value="1"/>
</dbReference>
<dbReference type="InterPro" id="IPR000086">
    <property type="entry name" value="NUDIX_hydrolase_dom"/>
</dbReference>
<dbReference type="PROSITE" id="PS51462">
    <property type="entry name" value="NUDIX"/>
    <property type="match status" value="1"/>
</dbReference>
<gene>
    <name evidence="5" type="ORF">H5V45_00070</name>
</gene>
<proteinExistence type="predicted"/>
<dbReference type="Proteomes" id="UP000523955">
    <property type="component" value="Unassembled WGS sequence"/>
</dbReference>
<reference evidence="5 6" key="1">
    <citation type="submission" date="2020-08" db="EMBL/GenBank/DDBJ databases">
        <authorList>
            <person name="Seo M.-J."/>
        </authorList>
    </citation>
    <scope>NUCLEOTIDE SEQUENCE [LARGE SCALE GENOMIC DNA]</scope>
    <source>
        <strain evidence="5 6">KIGAM211</strain>
    </source>
</reference>
<dbReference type="GO" id="GO:0005829">
    <property type="term" value="C:cytosol"/>
    <property type="evidence" value="ECO:0007669"/>
    <property type="project" value="TreeGrafter"/>
</dbReference>
<dbReference type="GO" id="GO:0019693">
    <property type="term" value="P:ribose phosphate metabolic process"/>
    <property type="evidence" value="ECO:0007669"/>
    <property type="project" value="TreeGrafter"/>
</dbReference>
<protein>
    <submittedName>
        <fullName evidence="5">NUDIX hydrolase</fullName>
    </submittedName>
</protein>
<accession>A0A7X0RCE3</accession>
<dbReference type="EMBL" id="JACKXE010000001">
    <property type="protein sequence ID" value="MBB6625701.1"/>
    <property type="molecule type" value="Genomic_DNA"/>
</dbReference>
<dbReference type="InterPro" id="IPR015797">
    <property type="entry name" value="NUDIX_hydrolase-like_dom_sf"/>
</dbReference>
<dbReference type="AlphaFoldDB" id="A0A7X0RCE3"/>
<comment type="cofactor">
    <cofactor evidence="1">
        <name>Mg(2+)</name>
        <dbReference type="ChEBI" id="CHEBI:18420"/>
    </cofactor>
</comment>
<keyword evidence="2 5" id="KW-0378">Hydrolase</keyword>
<dbReference type="PANTHER" id="PTHR11839">
    <property type="entry name" value="UDP/ADP-SUGAR PYROPHOSPHATASE"/>
    <property type="match status" value="1"/>
</dbReference>
<evidence type="ECO:0000313" key="6">
    <source>
        <dbReference type="Proteomes" id="UP000523955"/>
    </source>
</evidence>
<dbReference type="Pfam" id="PF00293">
    <property type="entry name" value="NUDIX"/>
    <property type="match status" value="1"/>
</dbReference>
<feature type="region of interest" description="Disordered" evidence="3">
    <location>
        <begin position="1"/>
        <end position="26"/>
    </location>
</feature>
<dbReference type="RefSeq" id="WP_185251049.1">
    <property type="nucleotide sequence ID" value="NZ_JACKXE010000001.1"/>
</dbReference>